<evidence type="ECO:0000313" key="11">
    <source>
        <dbReference type="Proteomes" id="UP000007648"/>
    </source>
</evidence>
<evidence type="ECO:0000256" key="6">
    <source>
        <dbReference type="ARBA" id="ARBA00022940"/>
    </source>
</evidence>
<dbReference type="InterPro" id="IPR050544">
    <property type="entry name" value="Beta-defensin"/>
</dbReference>
<keyword evidence="5 9" id="KW-0732">Signal</keyword>
<sequence length="82" mass="9205">MSSNSRVSLLSPILAPHSLCALLSSWAGGWTEKKCWNNTGCCWNQCKNTETDHFTCANKKRCCVPTDRFPKDSWESHLTPGM</sequence>
<dbReference type="GO" id="GO:0005576">
    <property type="term" value="C:extracellular region"/>
    <property type="evidence" value="ECO:0007669"/>
    <property type="project" value="UniProtKB-SubCell"/>
</dbReference>
<dbReference type="GO" id="GO:0042742">
    <property type="term" value="P:defense response to bacterium"/>
    <property type="evidence" value="ECO:0007669"/>
    <property type="project" value="UniProtKB-KW"/>
</dbReference>
<dbReference type="Ensembl" id="ENSSHAT00000033697.1">
    <property type="protein sequence ID" value="ENSSHAP00000037382.1"/>
    <property type="gene ID" value="ENSSHAG00000021134.1"/>
</dbReference>
<feature type="signal peptide" evidence="9">
    <location>
        <begin position="1"/>
        <end position="31"/>
    </location>
</feature>
<evidence type="ECO:0000256" key="1">
    <source>
        <dbReference type="ARBA" id="ARBA00004613"/>
    </source>
</evidence>
<organism evidence="10 11">
    <name type="scientific">Sarcophilus harrisii</name>
    <name type="common">Tasmanian devil</name>
    <name type="synonym">Sarcophilus laniarius</name>
    <dbReference type="NCBI Taxonomy" id="9305"/>
    <lineage>
        <taxon>Eukaryota</taxon>
        <taxon>Metazoa</taxon>
        <taxon>Chordata</taxon>
        <taxon>Craniata</taxon>
        <taxon>Vertebrata</taxon>
        <taxon>Euteleostomi</taxon>
        <taxon>Mammalia</taxon>
        <taxon>Metatheria</taxon>
        <taxon>Dasyuromorphia</taxon>
        <taxon>Dasyuridae</taxon>
        <taxon>Sarcophilus</taxon>
    </lineage>
</organism>
<keyword evidence="7" id="KW-0044">Antibiotic</keyword>
<comment type="similarity">
    <text evidence="2">Belongs to the beta-defensin family.</text>
</comment>
<comment type="subcellular location">
    <subcellularLocation>
        <location evidence="1">Secreted</location>
    </subcellularLocation>
</comment>
<dbReference type="PANTHER" id="PTHR15001">
    <property type="entry name" value="BETA-DEFENSIN 123-RELATED"/>
    <property type="match status" value="1"/>
</dbReference>
<evidence type="ECO:0000256" key="3">
    <source>
        <dbReference type="ARBA" id="ARBA00022525"/>
    </source>
</evidence>
<evidence type="ECO:0000256" key="2">
    <source>
        <dbReference type="ARBA" id="ARBA00007371"/>
    </source>
</evidence>
<keyword evidence="8" id="KW-1015">Disulfide bond</keyword>
<dbReference type="AlphaFoldDB" id="A0A7N4PGX2"/>
<proteinExistence type="inferred from homology"/>
<dbReference type="Proteomes" id="UP000007648">
    <property type="component" value="Unassembled WGS sequence"/>
</dbReference>
<evidence type="ECO:0008006" key="12">
    <source>
        <dbReference type="Google" id="ProtNLM"/>
    </source>
</evidence>
<keyword evidence="11" id="KW-1185">Reference proteome</keyword>
<feature type="chain" id="PRO_5029661451" description="Beta-defensin" evidence="9">
    <location>
        <begin position="32"/>
        <end position="82"/>
    </location>
</feature>
<protein>
    <recommendedName>
        <fullName evidence="12">Beta-defensin</fullName>
    </recommendedName>
</protein>
<evidence type="ECO:0000313" key="10">
    <source>
        <dbReference type="Ensembl" id="ENSSHAP00000037382.1"/>
    </source>
</evidence>
<keyword evidence="6" id="KW-0211">Defensin</keyword>
<reference evidence="10" key="3">
    <citation type="submission" date="2025-09" db="UniProtKB">
        <authorList>
            <consortium name="Ensembl"/>
        </authorList>
    </citation>
    <scope>IDENTIFICATION</scope>
</reference>
<dbReference type="PANTHER" id="PTHR15001:SF3">
    <property type="entry name" value="BETA-DEFENSIN 123"/>
    <property type="match status" value="1"/>
</dbReference>
<evidence type="ECO:0000256" key="5">
    <source>
        <dbReference type="ARBA" id="ARBA00022729"/>
    </source>
</evidence>
<evidence type="ECO:0000256" key="4">
    <source>
        <dbReference type="ARBA" id="ARBA00022529"/>
    </source>
</evidence>
<keyword evidence="3" id="KW-0964">Secreted</keyword>
<reference evidence="10" key="2">
    <citation type="submission" date="2025-08" db="UniProtKB">
        <authorList>
            <consortium name="Ensembl"/>
        </authorList>
    </citation>
    <scope>IDENTIFICATION</scope>
</reference>
<evidence type="ECO:0000256" key="8">
    <source>
        <dbReference type="ARBA" id="ARBA00023157"/>
    </source>
</evidence>
<accession>A0A7N4PGX2</accession>
<reference evidence="10 11" key="1">
    <citation type="journal article" date="2011" name="Proc. Natl. Acad. Sci. U.S.A.">
        <title>Genetic diversity and population structure of the endangered marsupial Sarcophilus harrisii (Tasmanian devil).</title>
        <authorList>
            <person name="Miller W."/>
            <person name="Hayes V.M."/>
            <person name="Ratan A."/>
            <person name="Petersen D.C."/>
            <person name="Wittekindt N.E."/>
            <person name="Miller J."/>
            <person name="Walenz B."/>
            <person name="Knight J."/>
            <person name="Qi J."/>
            <person name="Zhao F."/>
            <person name="Wang Q."/>
            <person name="Bedoya-Reina O.C."/>
            <person name="Katiyar N."/>
            <person name="Tomsho L.P."/>
            <person name="Kasson L.M."/>
            <person name="Hardie R.A."/>
            <person name="Woodbridge P."/>
            <person name="Tindall E.A."/>
            <person name="Bertelsen M.F."/>
            <person name="Dixon D."/>
            <person name="Pyecroft S."/>
            <person name="Helgen K.M."/>
            <person name="Lesk A.M."/>
            <person name="Pringle T.H."/>
            <person name="Patterson N."/>
            <person name="Zhang Y."/>
            <person name="Kreiss A."/>
            <person name="Woods G.M."/>
            <person name="Jones M.E."/>
            <person name="Schuster S.C."/>
        </authorList>
    </citation>
    <scope>NUCLEOTIDE SEQUENCE [LARGE SCALE GENOMIC DNA]</scope>
</reference>
<evidence type="ECO:0000256" key="7">
    <source>
        <dbReference type="ARBA" id="ARBA00023022"/>
    </source>
</evidence>
<dbReference type="InParanoid" id="A0A7N4PGX2"/>
<dbReference type="GeneTree" id="ENSGT00950000185162"/>
<evidence type="ECO:0000256" key="9">
    <source>
        <dbReference type="SAM" id="SignalP"/>
    </source>
</evidence>
<name>A0A7N4PGX2_SARHA</name>
<keyword evidence="4" id="KW-0929">Antimicrobial</keyword>